<feature type="transmembrane region" description="Helical" evidence="1">
    <location>
        <begin position="59"/>
        <end position="82"/>
    </location>
</feature>
<evidence type="ECO:0000313" key="3">
    <source>
        <dbReference type="Proteomes" id="UP000520814"/>
    </source>
</evidence>
<evidence type="ECO:0000313" key="2">
    <source>
        <dbReference type="EMBL" id="MBB6053280.1"/>
    </source>
</evidence>
<dbReference type="EMBL" id="JACHGW010000006">
    <property type="protein sequence ID" value="MBB6053280.1"/>
    <property type="molecule type" value="Genomic_DNA"/>
</dbReference>
<gene>
    <name evidence="2" type="ORF">HNQ39_005114</name>
</gene>
<sequence>MASYTDWARMALTGTSTSTVPATADIEMLGEVVEPRLNNQFPTQLSGAPGSLSSSDLAAYNQAVGLCIAALLITTPAGLAWLRYVTSKKQGPITNGYEGTTMTPAQAQEFLLGQANVALRQISTIRELIAAAPPAPLFGTVATRSRVPGISLTEIMLGGNVALGEGTPNG</sequence>
<keyword evidence="3" id="KW-1185">Reference proteome</keyword>
<dbReference type="Proteomes" id="UP000520814">
    <property type="component" value="Unassembled WGS sequence"/>
</dbReference>
<evidence type="ECO:0000256" key="1">
    <source>
        <dbReference type="SAM" id="Phobius"/>
    </source>
</evidence>
<dbReference type="AlphaFoldDB" id="A0A7W9W9J3"/>
<reference evidence="2 3" key="1">
    <citation type="submission" date="2020-08" db="EMBL/GenBank/DDBJ databases">
        <title>Genomic Encyclopedia of Type Strains, Phase IV (KMG-IV): sequencing the most valuable type-strain genomes for metagenomic binning, comparative biology and taxonomic classification.</title>
        <authorList>
            <person name="Goeker M."/>
        </authorList>
    </citation>
    <scope>NUCLEOTIDE SEQUENCE [LARGE SCALE GENOMIC DNA]</scope>
    <source>
        <strain evidence="2 3">DSM 23562</strain>
    </source>
</reference>
<proteinExistence type="predicted"/>
<keyword evidence="1" id="KW-1133">Transmembrane helix</keyword>
<organism evidence="2 3">
    <name type="scientific">Armatimonas rosea</name>
    <dbReference type="NCBI Taxonomy" id="685828"/>
    <lineage>
        <taxon>Bacteria</taxon>
        <taxon>Bacillati</taxon>
        <taxon>Armatimonadota</taxon>
        <taxon>Armatimonadia</taxon>
        <taxon>Armatimonadales</taxon>
        <taxon>Armatimonadaceae</taxon>
        <taxon>Armatimonas</taxon>
    </lineage>
</organism>
<keyword evidence="1" id="KW-0472">Membrane</keyword>
<dbReference type="RefSeq" id="WP_184203377.1">
    <property type="nucleotide sequence ID" value="NZ_JACHGW010000006.1"/>
</dbReference>
<name>A0A7W9W9J3_ARMRO</name>
<accession>A0A7W9W9J3</accession>
<keyword evidence="1" id="KW-0812">Transmembrane</keyword>
<comment type="caution">
    <text evidence="2">The sequence shown here is derived from an EMBL/GenBank/DDBJ whole genome shotgun (WGS) entry which is preliminary data.</text>
</comment>
<protein>
    <submittedName>
        <fullName evidence="2">Uncharacterized protein</fullName>
    </submittedName>
</protein>